<reference evidence="1" key="1">
    <citation type="submission" date="2023-10" db="EMBL/GenBank/DDBJ databases">
        <authorList>
            <person name="Rodriguez Cubillos JULIANA M."/>
            <person name="De Vega J."/>
        </authorList>
    </citation>
    <scope>NUCLEOTIDE SEQUENCE</scope>
</reference>
<name>A0ACB0JHB0_TRIPR</name>
<gene>
    <name evidence="1" type="ORF">MILVUS5_LOCUS13491</name>
</gene>
<sequence>MEGNRINNRRCGGSRNESNNSQSHSSMSVPSSSVSRRGRLCRCGFHTILLTAKKGIHAGRQFWRCPFWMMPTTCNMFIWVDEEDEIFDVDEVDDGRIDALSKFFLGVIEDGRKKTEEVEKKFNDQRMTVKIVDIARLPDYFYNRFKGELTERVFLEDAIGSKFEILLSKSTTYGYIYRLYKLFIHYGQPLGLWVHLHYEGNNRFIMAVRDIDMNDIVYPPTVEHLLPRGPLTLIETLNAAGTGSSLYFPGNYSPPRAADGPPPTQVPENGSPSGVAAIPPPGYVPENGSPSGVAAIPPPGYVPENDYPPPVNVPENDPPTLAAAAPPSVNVPEIDPHPPQDVAAPDAVHPQAVRYNRVSCDVWLSETQATLNNMGIGELPPYFFERFKDELKDKVWLQDQNGTRFGVHLFKCKKHGFIHRGVENMFEHYHQPEGIWVSFTYLGDSTFHIGVYNIDMQPITYPPASIYPHLDRLFTPREYLNVVSGMINPSSMITGKHPDSPPEEFPPWHCDYDPPFVKATGSEGAGPSAISLVPHAAAAGIDHGEHAEMVDCDIELSQYKASSNNLNIPAKFVREGRLSKSMTDIILQDEEGDVFECQLRWSSGKNTTETFLVGRWKEFVKEHGLKSGSRIRLSVDPNRPSKIYAAILNV</sequence>
<protein>
    <submittedName>
        <fullName evidence="1">Uncharacterized protein</fullName>
    </submittedName>
</protein>
<accession>A0ACB0JHB0</accession>
<proteinExistence type="predicted"/>
<organism evidence="1 2">
    <name type="scientific">Trifolium pratense</name>
    <name type="common">Red clover</name>
    <dbReference type="NCBI Taxonomy" id="57577"/>
    <lineage>
        <taxon>Eukaryota</taxon>
        <taxon>Viridiplantae</taxon>
        <taxon>Streptophyta</taxon>
        <taxon>Embryophyta</taxon>
        <taxon>Tracheophyta</taxon>
        <taxon>Spermatophyta</taxon>
        <taxon>Magnoliopsida</taxon>
        <taxon>eudicotyledons</taxon>
        <taxon>Gunneridae</taxon>
        <taxon>Pentapetalae</taxon>
        <taxon>rosids</taxon>
        <taxon>fabids</taxon>
        <taxon>Fabales</taxon>
        <taxon>Fabaceae</taxon>
        <taxon>Papilionoideae</taxon>
        <taxon>50 kb inversion clade</taxon>
        <taxon>NPAAA clade</taxon>
        <taxon>Hologalegina</taxon>
        <taxon>IRL clade</taxon>
        <taxon>Trifolieae</taxon>
        <taxon>Trifolium</taxon>
    </lineage>
</organism>
<dbReference type="Proteomes" id="UP001177021">
    <property type="component" value="Unassembled WGS sequence"/>
</dbReference>
<evidence type="ECO:0000313" key="2">
    <source>
        <dbReference type="Proteomes" id="UP001177021"/>
    </source>
</evidence>
<evidence type="ECO:0000313" key="1">
    <source>
        <dbReference type="EMBL" id="CAJ2644481.1"/>
    </source>
</evidence>
<comment type="caution">
    <text evidence="1">The sequence shown here is derived from an EMBL/GenBank/DDBJ whole genome shotgun (WGS) entry which is preliminary data.</text>
</comment>
<keyword evidence="2" id="KW-1185">Reference proteome</keyword>
<dbReference type="EMBL" id="CASHSV030000034">
    <property type="protein sequence ID" value="CAJ2644481.1"/>
    <property type="molecule type" value="Genomic_DNA"/>
</dbReference>